<proteinExistence type="inferred from homology"/>
<evidence type="ECO:0000259" key="3">
    <source>
        <dbReference type="SMART" id="SM00093"/>
    </source>
</evidence>
<dbReference type="PANTHER" id="PTHR11461">
    <property type="entry name" value="SERINE PROTEASE INHIBITOR, SERPIN"/>
    <property type="match status" value="1"/>
</dbReference>
<dbReference type="InterPro" id="IPR042178">
    <property type="entry name" value="Serpin_sf_1"/>
</dbReference>
<dbReference type="Gene3D" id="2.30.39.10">
    <property type="entry name" value="Alpha-1-antitrypsin, domain 1"/>
    <property type="match status" value="1"/>
</dbReference>
<evidence type="ECO:0000256" key="1">
    <source>
        <dbReference type="ARBA" id="ARBA00009500"/>
    </source>
</evidence>
<dbReference type="GO" id="GO:0004867">
    <property type="term" value="F:serine-type endopeptidase inhibitor activity"/>
    <property type="evidence" value="ECO:0007669"/>
    <property type="project" value="InterPro"/>
</dbReference>
<evidence type="ECO:0000256" key="2">
    <source>
        <dbReference type="RuleBase" id="RU000411"/>
    </source>
</evidence>
<protein>
    <submittedName>
        <fullName evidence="5">Serpin domain-containing protein</fullName>
    </submittedName>
</protein>
<dbReference type="InterPro" id="IPR000215">
    <property type="entry name" value="Serpin_fam"/>
</dbReference>
<dbReference type="InterPro" id="IPR036186">
    <property type="entry name" value="Serpin_sf"/>
</dbReference>
<dbReference type="Pfam" id="PF00079">
    <property type="entry name" value="Serpin"/>
    <property type="match status" value="1"/>
</dbReference>
<dbReference type="GO" id="GO:0005615">
    <property type="term" value="C:extracellular space"/>
    <property type="evidence" value="ECO:0007669"/>
    <property type="project" value="InterPro"/>
</dbReference>
<dbReference type="Proteomes" id="UP000887565">
    <property type="component" value="Unplaced"/>
</dbReference>
<evidence type="ECO:0000313" key="5">
    <source>
        <dbReference type="WBParaSite" id="nRc.2.0.1.t12184-RA"/>
    </source>
</evidence>
<dbReference type="AlphaFoldDB" id="A0A915IDB5"/>
<dbReference type="InterPro" id="IPR023796">
    <property type="entry name" value="Serpin_dom"/>
</dbReference>
<dbReference type="PANTHER" id="PTHR11461:SF211">
    <property type="entry name" value="GH10112P-RELATED"/>
    <property type="match status" value="1"/>
</dbReference>
<dbReference type="InterPro" id="IPR042185">
    <property type="entry name" value="Serpin_sf_2"/>
</dbReference>
<dbReference type="Gene3D" id="3.30.497.10">
    <property type="entry name" value="Antithrombin, subunit I, domain 2"/>
    <property type="match status" value="1"/>
</dbReference>
<name>A0A915IDB5_ROMCU</name>
<sequence length="296" mass="34022">MQCVYLTYSVQVDKCRFSTQTPIESNNAKFTSDLSQLLTKQNPDGNFLFSPVSLEILFAMVMSGTGGNTNQQIWKHIFNGQDSDRFYVYYYVESLIKASRDYTTENSTLKYATILAIEEKFAVKDIFKKRIGHFPNAEFLQENFDLNGYRTARRINDIVAQTTENKITNLISDDSLNDGTAMVLVNALYLKANFKESFTSTYYGQFYDSDDEAYNIEFLDGSFKNLSYHESADLSMIKLPFQEENFSLYVAMQNEYDASIDLGDVVHRTLAKQIAFKVKHVNVSYVQNSFNRLDIN</sequence>
<dbReference type="WBParaSite" id="nRc.2.0.1.t12184-RA">
    <property type="protein sequence ID" value="nRc.2.0.1.t12184-RA"/>
    <property type="gene ID" value="nRc.2.0.1.g12184"/>
</dbReference>
<evidence type="ECO:0000313" key="4">
    <source>
        <dbReference type="Proteomes" id="UP000887565"/>
    </source>
</evidence>
<dbReference type="SMART" id="SM00093">
    <property type="entry name" value="SERPIN"/>
    <property type="match status" value="1"/>
</dbReference>
<keyword evidence="4" id="KW-1185">Reference proteome</keyword>
<comment type="similarity">
    <text evidence="1 2">Belongs to the serpin family.</text>
</comment>
<feature type="domain" description="Serpin" evidence="3">
    <location>
        <begin position="32"/>
        <end position="296"/>
    </location>
</feature>
<dbReference type="CDD" id="cd00172">
    <property type="entry name" value="serpin"/>
    <property type="match status" value="1"/>
</dbReference>
<reference evidence="5" key="1">
    <citation type="submission" date="2022-11" db="UniProtKB">
        <authorList>
            <consortium name="WormBaseParasite"/>
        </authorList>
    </citation>
    <scope>IDENTIFICATION</scope>
</reference>
<dbReference type="SUPFAM" id="SSF56574">
    <property type="entry name" value="Serpins"/>
    <property type="match status" value="1"/>
</dbReference>
<organism evidence="4 5">
    <name type="scientific">Romanomermis culicivorax</name>
    <name type="common">Nematode worm</name>
    <dbReference type="NCBI Taxonomy" id="13658"/>
    <lineage>
        <taxon>Eukaryota</taxon>
        <taxon>Metazoa</taxon>
        <taxon>Ecdysozoa</taxon>
        <taxon>Nematoda</taxon>
        <taxon>Enoplea</taxon>
        <taxon>Dorylaimia</taxon>
        <taxon>Mermithida</taxon>
        <taxon>Mermithoidea</taxon>
        <taxon>Mermithidae</taxon>
        <taxon>Romanomermis</taxon>
    </lineage>
</organism>
<accession>A0A915IDB5</accession>